<protein>
    <recommendedName>
        <fullName evidence="1">F-box domain-containing protein</fullName>
    </recommendedName>
</protein>
<gene>
    <name evidence="2" type="ORF">B9Z55_027011</name>
</gene>
<dbReference type="InterPro" id="IPR041426">
    <property type="entry name" value="Mos1_HTH"/>
</dbReference>
<accession>A0A2G5SIZ3</accession>
<dbReference type="InterPro" id="IPR040161">
    <property type="entry name" value="FB224"/>
</dbReference>
<sequence length="771" mass="91717">MKSIPEFLKSNDHHLKFCILYEVALKKPIFDSYRNFCDAVGPDAMEYRDFEFWYRRFCLGELDFDYDRSTDSVPKTLMNMPVKLVRKITENLTSSERSSLRFTNSDIKKLTDSLPRVLEKISITTTDEVMEWELNDREFKCERTSSGCTLSTLKNYKGFKIPQSYATIMQWELNDTIFECKKTAMGYSFFKQTIYKESYIKKSLEYLTPVFKLAKLRVNHLTLRRIQKRDSPYRQVEGTSDLDDLLSVPFHVKEVHISGYDVNRVTYFLSAMKPGHLESISLGFDGIWNIKSENFEEVFKTDQFKQAKEVSIDRYVELHMDDLVSFSHLKSFKCRLKNNIEIEEILKIPDIVSFFKKFESCFISSYIYEYPYIEHLVEALGAEIPEETMESIPEFLKSNDHHLKFCILYEVALKRPIFDSYRSFCEAVGQGAMEYPDFEFWYHRFRQGKLDFDYDRSVDPVPKALMDMPVNLMRKITKELDPFERKVFSFEMFFKFSNSFPEDPSVPRTAPSKNSPIRFRQFLRKYMYNDTGCLFQKSKLYEECYIKKCLEYLTPVFKIPNIQVNYLYLRKMEEREHFFGERRKTPDLDELLSVPLHVKEVYISGYDVNRVIHFLSAMKPGHLKSISLGFDGMWSVRRENFEAIFETDQFKMVKEVTIDSNVEFHMEDLVNFSHLRSFECRLKDNMEPDEVLRIPDIVSKFGEFESCVMSFYHSMYRYPLKKFYEVLGEEVPEEPLEKLTLHYQIPESNKHLEFEIVDATMRCFIKIRKIR</sequence>
<dbReference type="PANTHER" id="PTHR23015:SF4">
    <property type="entry name" value="DUF38 DOMAIN-CONTAINING PROTEIN-RELATED"/>
    <property type="match status" value="1"/>
</dbReference>
<dbReference type="Gene3D" id="1.10.10.1450">
    <property type="match status" value="2"/>
</dbReference>
<name>A0A2G5SIZ3_9PELO</name>
<dbReference type="PROSITE" id="PS50181">
    <property type="entry name" value="FBOX"/>
    <property type="match status" value="1"/>
</dbReference>
<dbReference type="AlphaFoldDB" id="A0A2G5SIZ3"/>
<dbReference type="Proteomes" id="UP000230233">
    <property type="component" value="Unassembled WGS sequence"/>
</dbReference>
<dbReference type="GO" id="GO:0045087">
    <property type="term" value="P:innate immune response"/>
    <property type="evidence" value="ECO:0007669"/>
    <property type="project" value="TreeGrafter"/>
</dbReference>
<proteinExistence type="predicted"/>
<dbReference type="EMBL" id="PDUG01000007">
    <property type="protein sequence ID" value="PIC14841.1"/>
    <property type="molecule type" value="Genomic_DNA"/>
</dbReference>
<reference evidence="3" key="1">
    <citation type="submission" date="2017-10" db="EMBL/GenBank/DDBJ databases">
        <title>Rapid genome shrinkage in a self-fertile nematode reveals novel sperm competition proteins.</title>
        <authorList>
            <person name="Yin D."/>
            <person name="Schwarz E.M."/>
            <person name="Thomas C.G."/>
            <person name="Felde R.L."/>
            <person name="Korf I.F."/>
            <person name="Cutter A.D."/>
            <person name="Schartner C.M."/>
            <person name="Ralston E.J."/>
            <person name="Meyer B.J."/>
            <person name="Haag E.S."/>
        </authorList>
    </citation>
    <scope>NUCLEOTIDE SEQUENCE [LARGE SCALE GENOMIC DNA]</scope>
    <source>
        <strain evidence="3">JU1422</strain>
    </source>
</reference>
<keyword evidence="3" id="KW-1185">Reference proteome</keyword>
<organism evidence="2 3">
    <name type="scientific">Caenorhabditis nigoni</name>
    <dbReference type="NCBI Taxonomy" id="1611254"/>
    <lineage>
        <taxon>Eukaryota</taxon>
        <taxon>Metazoa</taxon>
        <taxon>Ecdysozoa</taxon>
        <taxon>Nematoda</taxon>
        <taxon>Chromadorea</taxon>
        <taxon>Rhabditida</taxon>
        <taxon>Rhabditina</taxon>
        <taxon>Rhabditomorpha</taxon>
        <taxon>Rhabditoidea</taxon>
        <taxon>Rhabditidae</taxon>
        <taxon>Peloderinae</taxon>
        <taxon>Caenorhabditis</taxon>
    </lineage>
</organism>
<comment type="caution">
    <text evidence="2">The sequence shown here is derived from an EMBL/GenBank/DDBJ whole genome shotgun (WGS) entry which is preliminary data.</text>
</comment>
<feature type="domain" description="F-box" evidence="1">
    <location>
        <begin position="74"/>
        <end position="121"/>
    </location>
</feature>
<evidence type="ECO:0000313" key="2">
    <source>
        <dbReference type="EMBL" id="PIC14841.1"/>
    </source>
</evidence>
<dbReference type="InterPro" id="IPR001810">
    <property type="entry name" value="F-box_dom"/>
</dbReference>
<dbReference type="InterPro" id="IPR002900">
    <property type="entry name" value="DUF38/FTH_CAE_spp"/>
</dbReference>
<evidence type="ECO:0000259" key="1">
    <source>
        <dbReference type="PROSITE" id="PS50181"/>
    </source>
</evidence>
<dbReference type="Pfam" id="PF17906">
    <property type="entry name" value="HTH_48"/>
    <property type="match status" value="2"/>
</dbReference>
<dbReference type="Pfam" id="PF01827">
    <property type="entry name" value="FTH"/>
    <property type="match status" value="2"/>
</dbReference>
<dbReference type="PANTHER" id="PTHR23015">
    <property type="entry name" value="UNCHARACTERIZED C.ELEGANS PROTEIN"/>
    <property type="match status" value="1"/>
</dbReference>
<evidence type="ECO:0000313" key="3">
    <source>
        <dbReference type="Proteomes" id="UP000230233"/>
    </source>
</evidence>